<organism evidence="1">
    <name type="scientific">Timema monikensis</name>
    <dbReference type="NCBI Taxonomy" id="170555"/>
    <lineage>
        <taxon>Eukaryota</taxon>
        <taxon>Metazoa</taxon>
        <taxon>Ecdysozoa</taxon>
        <taxon>Arthropoda</taxon>
        <taxon>Hexapoda</taxon>
        <taxon>Insecta</taxon>
        <taxon>Pterygota</taxon>
        <taxon>Neoptera</taxon>
        <taxon>Polyneoptera</taxon>
        <taxon>Phasmatodea</taxon>
        <taxon>Timematodea</taxon>
        <taxon>Timematoidea</taxon>
        <taxon>Timematidae</taxon>
        <taxon>Timema</taxon>
    </lineage>
</organism>
<dbReference type="AlphaFoldDB" id="A0A7R9EL44"/>
<protein>
    <submittedName>
        <fullName evidence="1">Uncharacterized protein</fullName>
    </submittedName>
</protein>
<sequence length="26" mass="2841">MTVMLIMALPKKFNSLTNTGVQSTTN</sequence>
<dbReference type="EMBL" id="OB806907">
    <property type="protein sequence ID" value="CAD7436021.1"/>
    <property type="molecule type" value="Genomic_DNA"/>
</dbReference>
<proteinExistence type="predicted"/>
<reference evidence="1" key="1">
    <citation type="submission" date="2020-11" db="EMBL/GenBank/DDBJ databases">
        <authorList>
            <person name="Tran Van P."/>
        </authorList>
    </citation>
    <scope>NUCLEOTIDE SEQUENCE</scope>
</reference>
<name>A0A7R9EL44_9NEOP</name>
<evidence type="ECO:0000313" key="1">
    <source>
        <dbReference type="EMBL" id="CAD7436021.1"/>
    </source>
</evidence>
<accession>A0A7R9EL44</accession>
<gene>
    <name evidence="1" type="ORF">TMSB3V08_LOCUS12667</name>
</gene>